<dbReference type="InterPro" id="IPR007314">
    <property type="entry name" value="Cofac_haem-bd_dom"/>
</dbReference>
<dbReference type="SUPFAM" id="SSF159501">
    <property type="entry name" value="EreA/ChaN-like"/>
    <property type="match status" value="1"/>
</dbReference>
<dbReference type="RefSeq" id="WP_103911332.1">
    <property type="nucleotide sequence ID" value="NZ_FNUZ01000005.1"/>
</dbReference>
<evidence type="ECO:0000256" key="1">
    <source>
        <dbReference type="SAM" id="MobiDB-lite"/>
    </source>
</evidence>
<dbReference type="EMBL" id="FNUZ01000005">
    <property type="protein sequence ID" value="SEG49507.1"/>
    <property type="molecule type" value="Genomic_DNA"/>
</dbReference>
<dbReference type="Gene3D" id="3.40.50.11550">
    <property type="match status" value="2"/>
</dbReference>
<name>A0A1H6AN58_9RHOB</name>
<accession>A0A1H6AN58</accession>
<organism evidence="3 4">
    <name type="scientific">Thalassococcus halodurans</name>
    <dbReference type="NCBI Taxonomy" id="373675"/>
    <lineage>
        <taxon>Bacteria</taxon>
        <taxon>Pseudomonadati</taxon>
        <taxon>Pseudomonadota</taxon>
        <taxon>Alphaproteobacteria</taxon>
        <taxon>Rhodobacterales</taxon>
        <taxon>Roseobacteraceae</taxon>
        <taxon>Thalassococcus</taxon>
    </lineage>
</organism>
<dbReference type="OrthoDB" id="9795827at2"/>
<dbReference type="AlphaFoldDB" id="A0A1H6AN58"/>
<evidence type="ECO:0000313" key="4">
    <source>
        <dbReference type="Proteomes" id="UP000236752"/>
    </source>
</evidence>
<dbReference type="CDD" id="cd14727">
    <property type="entry name" value="ChanN-like"/>
    <property type="match status" value="1"/>
</dbReference>
<reference evidence="3 4" key="1">
    <citation type="submission" date="2016-10" db="EMBL/GenBank/DDBJ databases">
        <authorList>
            <person name="de Groot N.N."/>
        </authorList>
    </citation>
    <scope>NUCLEOTIDE SEQUENCE [LARGE SCALE GENOMIC DNA]</scope>
    <source>
        <strain evidence="3 4">DSM 26915</strain>
    </source>
</reference>
<proteinExistence type="predicted"/>
<feature type="region of interest" description="Disordered" evidence="1">
    <location>
        <begin position="229"/>
        <end position="260"/>
    </location>
</feature>
<evidence type="ECO:0000259" key="2">
    <source>
        <dbReference type="Pfam" id="PF04187"/>
    </source>
</evidence>
<keyword evidence="4" id="KW-1185">Reference proteome</keyword>
<gene>
    <name evidence="3" type="ORF">SAMN04488045_3025</name>
</gene>
<dbReference type="Pfam" id="PF04187">
    <property type="entry name" value="Cofac_haem_bdg"/>
    <property type="match status" value="1"/>
</dbReference>
<feature type="domain" description="Haem-binding uptake Tiki superfamily ChaN" evidence="2">
    <location>
        <begin position="20"/>
        <end position="214"/>
    </location>
</feature>
<dbReference type="Proteomes" id="UP000236752">
    <property type="component" value="Unassembled WGS sequence"/>
</dbReference>
<protein>
    <submittedName>
        <fullName evidence="3">Uncharacterized iron-regulated protein</fullName>
    </submittedName>
</protein>
<sequence>MRHWIIAACVLAHPAFALDVPRADIVFLGEQHDNPEHHRLQAQAVDFLSAKALVFEMLTAGQAARITPELLADEAALEQALGWNDSGWPDFSMYYPIFAAAKGAAFYGAAVPREETRGVSDQGLSVVFGDGADRFGLVQPLPADQQDTREAMQMAAHCDKLPEQILPLMVDIQRLRDARLAEQALQALQDTGGPVAVITGNGHARKDWGAPYYVTFAAPDVSVASIGLGEEGASPDGGFDTVESTKGVDRGDPCAAFDKS</sequence>
<evidence type="ECO:0000313" key="3">
    <source>
        <dbReference type="EMBL" id="SEG49507.1"/>
    </source>
</evidence>
<feature type="compositionally biased region" description="Basic and acidic residues" evidence="1">
    <location>
        <begin position="246"/>
        <end position="260"/>
    </location>
</feature>